<proteinExistence type="predicted"/>
<dbReference type="OrthoDB" id="5987198at2759"/>
<organism evidence="1 2">
    <name type="scientific">Guyanagaster necrorhizus</name>
    <dbReference type="NCBI Taxonomy" id="856835"/>
    <lineage>
        <taxon>Eukaryota</taxon>
        <taxon>Fungi</taxon>
        <taxon>Dikarya</taxon>
        <taxon>Basidiomycota</taxon>
        <taxon>Agaricomycotina</taxon>
        <taxon>Agaricomycetes</taxon>
        <taxon>Agaricomycetidae</taxon>
        <taxon>Agaricales</taxon>
        <taxon>Marasmiineae</taxon>
        <taxon>Physalacriaceae</taxon>
        <taxon>Guyanagaster</taxon>
    </lineage>
</organism>
<accession>A0A9P7W1X8</accession>
<dbReference type="Proteomes" id="UP000812287">
    <property type="component" value="Unassembled WGS sequence"/>
</dbReference>
<keyword evidence="2" id="KW-1185">Reference proteome</keyword>
<comment type="caution">
    <text evidence="1">The sequence shown here is derived from an EMBL/GenBank/DDBJ whole genome shotgun (WGS) entry which is preliminary data.</text>
</comment>
<evidence type="ECO:0000313" key="2">
    <source>
        <dbReference type="Proteomes" id="UP000812287"/>
    </source>
</evidence>
<evidence type="ECO:0000313" key="1">
    <source>
        <dbReference type="EMBL" id="KAG7451831.1"/>
    </source>
</evidence>
<dbReference type="GeneID" id="66113121"/>
<dbReference type="EMBL" id="MU250524">
    <property type="protein sequence ID" value="KAG7451831.1"/>
    <property type="molecule type" value="Genomic_DNA"/>
</dbReference>
<reference evidence="1" key="1">
    <citation type="submission" date="2020-11" db="EMBL/GenBank/DDBJ databases">
        <title>Adaptations for nitrogen fixation in a non-lichenized fungal sporocarp promotes dispersal by wood-feeding termites.</title>
        <authorList>
            <consortium name="DOE Joint Genome Institute"/>
            <person name="Koch R.A."/>
            <person name="Yoon G."/>
            <person name="Arayal U."/>
            <person name="Lail K."/>
            <person name="Amirebrahimi M."/>
            <person name="Labutti K."/>
            <person name="Lipzen A."/>
            <person name="Riley R."/>
            <person name="Barry K."/>
            <person name="Henrissat B."/>
            <person name="Grigoriev I.V."/>
            <person name="Herr J.R."/>
            <person name="Aime M.C."/>
        </authorList>
    </citation>
    <scope>NUCLEOTIDE SEQUENCE</scope>
    <source>
        <strain evidence="1">MCA 3950</strain>
    </source>
</reference>
<sequence>MQIKWDNKGAAALTKAVPHTTRTLCWPRYYIIDFGYSRRYDPNELPSDVILAASDRSAPELNRLHADPSARLNPFSFDEFHPPLQFLLPLVNDMTQDEPSLRPTISEAVARFARLCNSLTTSQLRASPRGGSAGFSHRCRRLMYTVTGVPPLPAREFSEPVTVIDSCLRSFYTLTPGHVGVMDLVLNRVRDYPSRTLLHIISALLMGSIRMIEVAWYTRVNHLGQVTAYTVTIYP</sequence>
<dbReference type="RefSeq" id="XP_043045331.1">
    <property type="nucleotide sequence ID" value="XM_043190824.1"/>
</dbReference>
<name>A0A9P7W1X8_9AGAR</name>
<gene>
    <name evidence="1" type="ORF">BT62DRAFT_999533</name>
</gene>
<protein>
    <submittedName>
        <fullName evidence="1">Uncharacterized protein</fullName>
    </submittedName>
</protein>
<dbReference type="AlphaFoldDB" id="A0A9P7W1X8"/>